<feature type="compositionally biased region" description="Gly residues" evidence="1">
    <location>
        <begin position="57"/>
        <end position="79"/>
    </location>
</feature>
<evidence type="ECO:0000313" key="2">
    <source>
        <dbReference type="EMBL" id="KAJ9680901.1"/>
    </source>
</evidence>
<keyword evidence="3" id="KW-1185">Reference proteome</keyword>
<dbReference type="EMBL" id="JARBHA010000015">
    <property type="protein sequence ID" value="KAJ9680901.1"/>
    <property type="molecule type" value="Genomic_DNA"/>
</dbReference>
<dbReference type="Proteomes" id="UP001168098">
    <property type="component" value="Unassembled WGS sequence"/>
</dbReference>
<evidence type="ECO:0000313" key="3">
    <source>
        <dbReference type="Proteomes" id="UP001168098"/>
    </source>
</evidence>
<proteinExistence type="predicted"/>
<gene>
    <name evidence="2" type="ORF">PVL29_020032</name>
</gene>
<feature type="region of interest" description="Disordered" evidence="1">
    <location>
        <begin position="23"/>
        <end position="107"/>
    </location>
</feature>
<feature type="compositionally biased region" description="Polar residues" evidence="1">
    <location>
        <begin position="83"/>
        <end position="107"/>
    </location>
</feature>
<sequence>MTVASSFNSAGAVTSTADLSDVLFSDSAGESDGEPSGDSSGGAGGEETGVGASAAGEGLGETAGVGEGDDTGSGAGAGDGDFPNNSVGRSKLSTVKRQSGVASSTVSATLDESTPVFRVTASPAVDTVRSYFPAPLVASVLIGSLLVFNDPIGVYEATA</sequence>
<name>A0AA38Z1Z3_VITRO</name>
<reference evidence="2 3" key="1">
    <citation type="journal article" date="2023" name="BMC Biotechnol.">
        <title>Vitis rotundifolia cv Carlos genome sequencing.</title>
        <authorList>
            <person name="Huff M."/>
            <person name="Hulse-Kemp A."/>
            <person name="Scheffler B."/>
            <person name="Youngblood R."/>
            <person name="Simpson S."/>
            <person name="Babiker E."/>
            <person name="Staton M."/>
        </authorList>
    </citation>
    <scope>NUCLEOTIDE SEQUENCE [LARGE SCALE GENOMIC DNA]</scope>
    <source>
        <tissue evidence="2">Leaf</tissue>
    </source>
</reference>
<protein>
    <submittedName>
        <fullName evidence="2">Uncharacterized protein</fullName>
    </submittedName>
</protein>
<dbReference type="AlphaFoldDB" id="A0AA38Z1Z3"/>
<organism evidence="2 3">
    <name type="scientific">Vitis rotundifolia</name>
    <name type="common">Muscadine grape</name>
    <dbReference type="NCBI Taxonomy" id="103349"/>
    <lineage>
        <taxon>Eukaryota</taxon>
        <taxon>Viridiplantae</taxon>
        <taxon>Streptophyta</taxon>
        <taxon>Embryophyta</taxon>
        <taxon>Tracheophyta</taxon>
        <taxon>Spermatophyta</taxon>
        <taxon>Magnoliopsida</taxon>
        <taxon>eudicotyledons</taxon>
        <taxon>Gunneridae</taxon>
        <taxon>Pentapetalae</taxon>
        <taxon>rosids</taxon>
        <taxon>Vitales</taxon>
        <taxon>Vitaceae</taxon>
        <taxon>Viteae</taxon>
        <taxon>Vitis</taxon>
    </lineage>
</organism>
<comment type="caution">
    <text evidence="2">The sequence shown here is derived from an EMBL/GenBank/DDBJ whole genome shotgun (WGS) entry which is preliminary data.</text>
</comment>
<evidence type="ECO:0000256" key="1">
    <source>
        <dbReference type="SAM" id="MobiDB-lite"/>
    </source>
</evidence>
<feature type="compositionally biased region" description="Gly residues" evidence="1">
    <location>
        <begin position="39"/>
        <end position="48"/>
    </location>
</feature>
<accession>A0AA38Z1Z3</accession>